<dbReference type="InterPro" id="IPR011701">
    <property type="entry name" value="MFS"/>
</dbReference>
<evidence type="ECO:0000256" key="1">
    <source>
        <dbReference type="ARBA" id="ARBA00022692"/>
    </source>
</evidence>
<dbReference type="EMBL" id="SMSJ01000011">
    <property type="protein sequence ID" value="TDH62424.1"/>
    <property type="molecule type" value="Genomic_DNA"/>
</dbReference>
<keyword evidence="3 4" id="KW-0472">Membrane</keyword>
<gene>
    <name evidence="6" type="ORF">E2C06_11160</name>
</gene>
<feature type="transmembrane region" description="Helical" evidence="4">
    <location>
        <begin position="30"/>
        <end position="55"/>
    </location>
</feature>
<name>A0A4R5QGJ3_9PROT</name>
<keyword evidence="7" id="KW-1185">Reference proteome</keyword>
<evidence type="ECO:0000313" key="6">
    <source>
        <dbReference type="EMBL" id="TDH62424.1"/>
    </source>
</evidence>
<dbReference type="AlphaFoldDB" id="A0A4R5QGJ3"/>
<comment type="caution">
    <text evidence="6">The sequence shown here is derived from an EMBL/GenBank/DDBJ whole genome shotgun (WGS) entry which is preliminary data.</text>
</comment>
<dbReference type="OrthoDB" id="146345at2"/>
<feature type="transmembrane region" description="Helical" evidence="4">
    <location>
        <begin position="388"/>
        <end position="409"/>
    </location>
</feature>
<dbReference type="PANTHER" id="PTHR11360:SF290">
    <property type="entry name" value="MONOCARBOXYLATE MFS PERMEASE"/>
    <property type="match status" value="1"/>
</dbReference>
<dbReference type="InterPro" id="IPR036259">
    <property type="entry name" value="MFS_trans_sf"/>
</dbReference>
<feature type="transmembrane region" description="Helical" evidence="4">
    <location>
        <begin position="67"/>
        <end position="87"/>
    </location>
</feature>
<dbReference type="Proteomes" id="UP000295096">
    <property type="component" value="Unassembled WGS sequence"/>
</dbReference>
<dbReference type="Gene3D" id="1.20.1250.20">
    <property type="entry name" value="MFS general substrate transporter like domains"/>
    <property type="match status" value="2"/>
</dbReference>
<feature type="transmembrane region" description="Helical" evidence="4">
    <location>
        <begin position="322"/>
        <end position="344"/>
    </location>
</feature>
<evidence type="ECO:0000256" key="3">
    <source>
        <dbReference type="ARBA" id="ARBA00023136"/>
    </source>
</evidence>
<dbReference type="GO" id="GO:0022857">
    <property type="term" value="F:transmembrane transporter activity"/>
    <property type="evidence" value="ECO:0007669"/>
    <property type="project" value="InterPro"/>
</dbReference>
<reference evidence="6 7" key="1">
    <citation type="journal article" date="2016" name="J. Microbiol.">
        <title>Dankookia rubra gen. nov., sp. nov., an alphaproteobacterium isolated from sediment of a shallow stream.</title>
        <authorList>
            <person name="Kim W.H."/>
            <person name="Kim D.H."/>
            <person name="Kang K."/>
            <person name="Ahn T.Y."/>
        </authorList>
    </citation>
    <scope>NUCLEOTIDE SEQUENCE [LARGE SCALE GENOMIC DNA]</scope>
    <source>
        <strain evidence="6 7">JCM30602</strain>
    </source>
</reference>
<accession>A0A4R5QGJ3</accession>
<dbReference type="InterPro" id="IPR020846">
    <property type="entry name" value="MFS_dom"/>
</dbReference>
<feature type="transmembrane region" description="Helical" evidence="4">
    <location>
        <begin position="184"/>
        <end position="204"/>
    </location>
</feature>
<feature type="domain" description="Major facilitator superfamily (MFS) profile" evidence="5">
    <location>
        <begin position="233"/>
        <end position="424"/>
    </location>
</feature>
<protein>
    <submittedName>
        <fullName evidence="6">MFS transporter</fullName>
    </submittedName>
</protein>
<dbReference type="InterPro" id="IPR050327">
    <property type="entry name" value="Proton-linked_MCT"/>
</dbReference>
<evidence type="ECO:0000259" key="5">
    <source>
        <dbReference type="PROSITE" id="PS50850"/>
    </source>
</evidence>
<sequence length="424" mass="42622">MVQGNGEQRGPEARAPDGPAVEGRAAWATAIAATAILAVSFGAPQLLVVALVPIAEDLGAVRAVPSLAASAAYFGAGLGGIGMGWIAGRTSARLTGLLGGAMIAAGCALASGGAAWQLVLGYGLLIGLLGNGALYAPLMTHVSHWFDRRRGTAIALVSSGQYVAGALWPSLFERAVAGIGWQRTMLGYGLLAAVVIMPIAAWLPPPPALPAPGSAAAGPPAGGRVLGLPANAALLLLAVASFLCCIPMAMPAAHLVAFCGDLGIAARQGALMLSLLLAMAFLARQAWGWVADRIGGLNTVLAGNVLQALGMVAFLATQDEAGLFLVAGLFGLGFSGIVPAYVLAVRELFPAAEAAWRVPCLLFLSLSGMAAGAWLAGVLYDGFGSYAVAWRVGIAANLAALAILAGLAARQGGRRRAVRPGIAA</sequence>
<evidence type="ECO:0000256" key="2">
    <source>
        <dbReference type="ARBA" id="ARBA00022989"/>
    </source>
</evidence>
<feature type="transmembrane region" description="Helical" evidence="4">
    <location>
        <begin position="94"/>
        <end position="116"/>
    </location>
</feature>
<keyword evidence="2 4" id="KW-1133">Transmembrane helix</keyword>
<evidence type="ECO:0000256" key="4">
    <source>
        <dbReference type="SAM" id="Phobius"/>
    </source>
</evidence>
<feature type="transmembrane region" description="Helical" evidence="4">
    <location>
        <begin position="262"/>
        <end position="283"/>
    </location>
</feature>
<feature type="transmembrane region" description="Helical" evidence="4">
    <location>
        <begin position="122"/>
        <end position="140"/>
    </location>
</feature>
<organism evidence="6 7">
    <name type="scientific">Dankookia rubra</name>
    <dbReference type="NCBI Taxonomy" id="1442381"/>
    <lineage>
        <taxon>Bacteria</taxon>
        <taxon>Pseudomonadati</taxon>
        <taxon>Pseudomonadota</taxon>
        <taxon>Alphaproteobacteria</taxon>
        <taxon>Acetobacterales</taxon>
        <taxon>Roseomonadaceae</taxon>
        <taxon>Dankookia</taxon>
    </lineage>
</organism>
<proteinExistence type="predicted"/>
<dbReference type="RefSeq" id="WP_133288687.1">
    <property type="nucleotide sequence ID" value="NZ_SMSJ01000011.1"/>
</dbReference>
<dbReference type="PANTHER" id="PTHR11360">
    <property type="entry name" value="MONOCARBOXYLATE TRANSPORTER"/>
    <property type="match status" value="1"/>
</dbReference>
<evidence type="ECO:0000313" key="7">
    <source>
        <dbReference type="Proteomes" id="UP000295096"/>
    </source>
</evidence>
<dbReference type="SUPFAM" id="SSF103473">
    <property type="entry name" value="MFS general substrate transporter"/>
    <property type="match status" value="1"/>
</dbReference>
<dbReference type="PROSITE" id="PS50850">
    <property type="entry name" value="MFS"/>
    <property type="match status" value="1"/>
</dbReference>
<feature type="transmembrane region" description="Helical" evidence="4">
    <location>
        <begin position="356"/>
        <end position="376"/>
    </location>
</feature>
<feature type="transmembrane region" description="Helical" evidence="4">
    <location>
        <begin position="225"/>
        <end position="250"/>
    </location>
</feature>
<dbReference type="Pfam" id="PF07690">
    <property type="entry name" value="MFS_1"/>
    <property type="match status" value="1"/>
</dbReference>
<keyword evidence="1 4" id="KW-0812">Transmembrane</keyword>